<organism evidence="7 8">
    <name type="scientific">Calditerrivibrio nitroreducens</name>
    <dbReference type="NCBI Taxonomy" id="477976"/>
    <lineage>
        <taxon>Bacteria</taxon>
        <taxon>Pseudomonadati</taxon>
        <taxon>Deferribacterota</taxon>
        <taxon>Deferribacteres</taxon>
        <taxon>Deferribacterales</taxon>
        <taxon>Calditerrivibrionaceae</taxon>
    </lineage>
</organism>
<proteinExistence type="predicted"/>
<evidence type="ECO:0000256" key="4">
    <source>
        <dbReference type="PROSITE-ProRule" id="PRU00510"/>
    </source>
</evidence>
<evidence type="ECO:0000256" key="2">
    <source>
        <dbReference type="ARBA" id="ARBA00022771"/>
    </source>
</evidence>
<evidence type="ECO:0000256" key="5">
    <source>
        <dbReference type="SAM" id="Coils"/>
    </source>
</evidence>
<evidence type="ECO:0000313" key="8">
    <source>
        <dbReference type="Proteomes" id="UP000242881"/>
    </source>
</evidence>
<dbReference type="InterPro" id="IPR000962">
    <property type="entry name" value="Znf_DskA_TraR"/>
</dbReference>
<dbReference type="PANTHER" id="PTHR33823:SF4">
    <property type="entry name" value="GENERAL STRESS PROTEIN 16O"/>
    <property type="match status" value="1"/>
</dbReference>
<dbReference type="PROSITE" id="PS51128">
    <property type="entry name" value="ZF_DKSA_2"/>
    <property type="match status" value="1"/>
</dbReference>
<keyword evidence="1" id="KW-0479">Metal-binding</keyword>
<dbReference type="PANTHER" id="PTHR33823">
    <property type="entry name" value="RNA POLYMERASE-BINDING TRANSCRIPTION FACTOR DKSA-RELATED"/>
    <property type="match status" value="1"/>
</dbReference>
<dbReference type="Proteomes" id="UP000242881">
    <property type="component" value="Unassembled WGS sequence"/>
</dbReference>
<evidence type="ECO:0000259" key="6">
    <source>
        <dbReference type="Pfam" id="PF01258"/>
    </source>
</evidence>
<accession>A0A2J6WMC0</accession>
<dbReference type="SUPFAM" id="SSF57716">
    <property type="entry name" value="Glucocorticoid receptor-like (DNA-binding domain)"/>
    <property type="match status" value="1"/>
</dbReference>
<dbReference type="EMBL" id="PNIN01000039">
    <property type="protein sequence ID" value="PMP71518.1"/>
    <property type="molecule type" value="Genomic_DNA"/>
</dbReference>
<evidence type="ECO:0000256" key="3">
    <source>
        <dbReference type="ARBA" id="ARBA00022833"/>
    </source>
</evidence>
<dbReference type="GO" id="GO:0008270">
    <property type="term" value="F:zinc ion binding"/>
    <property type="evidence" value="ECO:0007669"/>
    <property type="project" value="UniProtKB-KW"/>
</dbReference>
<dbReference type="RefSeq" id="WP_424605918.1">
    <property type="nucleotide sequence ID" value="NZ_JBNAVA010000008.1"/>
</dbReference>
<dbReference type="SUPFAM" id="SSF109635">
    <property type="entry name" value="DnaK suppressor protein DksA, alpha-hairpin domain"/>
    <property type="match status" value="1"/>
</dbReference>
<reference evidence="7 8" key="1">
    <citation type="submission" date="2018-01" db="EMBL/GenBank/DDBJ databases">
        <title>Metagenomic assembled genomes from two thermal pools in the Uzon Caldera, Kamchatka, Russia.</title>
        <authorList>
            <person name="Wilkins L."/>
            <person name="Ettinger C."/>
        </authorList>
    </citation>
    <scope>NUCLEOTIDE SEQUENCE [LARGE SCALE GENOMIC DNA]</scope>
    <source>
        <strain evidence="7">ZAV-05</strain>
    </source>
</reference>
<gene>
    <name evidence="7" type="ORF">C0187_03810</name>
</gene>
<dbReference type="AlphaFoldDB" id="A0A2J6WMC0"/>
<keyword evidence="3" id="KW-0862">Zinc</keyword>
<evidence type="ECO:0000256" key="1">
    <source>
        <dbReference type="ARBA" id="ARBA00022723"/>
    </source>
</evidence>
<feature type="domain" description="Zinc finger DksA/TraR C4-type" evidence="6">
    <location>
        <begin position="79"/>
        <end position="114"/>
    </location>
</feature>
<comment type="caution">
    <text evidence="7">The sequence shown here is derived from an EMBL/GenBank/DDBJ whole genome shotgun (WGS) entry which is preliminary data.</text>
</comment>
<keyword evidence="5" id="KW-0175">Coiled coil</keyword>
<name>A0A2J6WMC0_9BACT</name>
<keyword evidence="2" id="KW-0863">Zinc-finger</keyword>
<feature type="coiled-coil region" evidence="5">
    <location>
        <begin position="3"/>
        <end position="30"/>
    </location>
</feature>
<dbReference type="Pfam" id="PF01258">
    <property type="entry name" value="zf-dskA_traR"/>
    <property type="match status" value="1"/>
</dbReference>
<evidence type="ECO:0000313" key="7">
    <source>
        <dbReference type="EMBL" id="PMP71518.1"/>
    </source>
</evidence>
<dbReference type="InterPro" id="IPR037187">
    <property type="entry name" value="DnaK_N"/>
</dbReference>
<feature type="zinc finger region" description="dksA C4-type" evidence="4">
    <location>
        <begin position="84"/>
        <end position="108"/>
    </location>
</feature>
<protein>
    <submittedName>
        <fullName evidence="7">Molecular chaperone DnaK</fullName>
    </submittedName>
</protein>
<sequence>MDQNFLESQKQILLKMREELKQKLKEKYSEAISFGTEDGQDSADEAYNLYNKNIMLGRVETDALKLNLVEQALKRIEEGTYGICIECGCDIEEKRLKQVPFARYCVDCKTELEKKGLIKM</sequence>
<dbReference type="Gene3D" id="1.20.120.910">
    <property type="entry name" value="DksA, coiled-coil domain"/>
    <property type="match status" value="1"/>
</dbReference>